<evidence type="ECO:0000256" key="5">
    <source>
        <dbReference type="ARBA" id="ARBA00022801"/>
    </source>
</evidence>
<dbReference type="AlphaFoldDB" id="X1IKY0"/>
<evidence type="ECO:0000256" key="7">
    <source>
        <dbReference type="ARBA" id="ARBA00022989"/>
    </source>
</evidence>
<evidence type="ECO:0000256" key="4">
    <source>
        <dbReference type="ARBA" id="ARBA00022692"/>
    </source>
</evidence>
<dbReference type="PANTHER" id="PTHR42837:SF2">
    <property type="entry name" value="MEMBRANE METALLOPROTEASE ARASP2, CHLOROPLASTIC-RELATED"/>
    <property type="match status" value="1"/>
</dbReference>
<protein>
    <recommendedName>
        <fullName evidence="11">Peptidase M50 domain-containing protein</fullName>
    </recommendedName>
</protein>
<dbReference type="GO" id="GO:0016020">
    <property type="term" value="C:membrane"/>
    <property type="evidence" value="ECO:0007669"/>
    <property type="project" value="UniProtKB-SubCell"/>
</dbReference>
<gene>
    <name evidence="12" type="ORF">S03H2_52922</name>
</gene>
<evidence type="ECO:0000313" key="12">
    <source>
        <dbReference type="EMBL" id="GAH69920.1"/>
    </source>
</evidence>
<evidence type="ECO:0000256" key="2">
    <source>
        <dbReference type="ARBA" id="ARBA00004141"/>
    </source>
</evidence>
<dbReference type="InterPro" id="IPR008915">
    <property type="entry name" value="Peptidase_M50"/>
</dbReference>
<comment type="cofactor">
    <cofactor evidence="1">
        <name>Zn(2+)</name>
        <dbReference type="ChEBI" id="CHEBI:29105"/>
    </cofactor>
</comment>
<name>X1IKY0_9ZZZZ</name>
<keyword evidence="9 10" id="KW-0472">Membrane</keyword>
<evidence type="ECO:0000259" key="11">
    <source>
        <dbReference type="Pfam" id="PF02163"/>
    </source>
</evidence>
<proteinExistence type="predicted"/>
<organism evidence="12">
    <name type="scientific">marine sediment metagenome</name>
    <dbReference type="NCBI Taxonomy" id="412755"/>
    <lineage>
        <taxon>unclassified sequences</taxon>
        <taxon>metagenomes</taxon>
        <taxon>ecological metagenomes</taxon>
    </lineage>
</organism>
<keyword evidence="3" id="KW-0645">Protease</keyword>
<feature type="transmembrane region" description="Helical" evidence="10">
    <location>
        <begin position="167"/>
        <end position="195"/>
    </location>
</feature>
<evidence type="ECO:0000256" key="8">
    <source>
        <dbReference type="ARBA" id="ARBA00023049"/>
    </source>
</evidence>
<dbReference type="Pfam" id="PF02163">
    <property type="entry name" value="Peptidase_M50"/>
    <property type="match status" value="1"/>
</dbReference>
<dbReference type="EMBL" id="BARU01033658">
    <property type="protein sequence ID" value="GAH69920.1"/>
    <property type="molecule type" value="Genomic_DNA"/>
</dbReference>
<comment type="caution">
    <text evidence="12">The sequence shown here is derived from an EMBL/GenBank/DDBJ whole genome shotgun (WGS) entry which is preliminary data.</text>
</comment>
<evidence type="ECO:0000256" key="3">
    <source>
        <dbReference type="ARBA" id="ARBA00022670"/>
    </source>
</evidence>
<comment type="subcellular location">
    <subcellularLocation>
        <location evidence="2">Membrane</location>
        <topology evidence="2">Multi-pass membrane protein</topology>
    </subcellularLocation>
</comment>
<sequence length="198" mass="21449">YISDRPQKPLTLTVNREGRELQVPVTPRVGWARVATEDARGRLATKHEEVGRIGVVLTGQAERASASRAIIYGVERSVRSVAMVAYGLHEMIRGRVAPEAAGPVGIAVMTAERVKMGWAALASWVGIISVNLAVINLFPIPPLDGFRIVLLGIEAIIRRRVDAKKELAVTIAGVAVLMGLFLVITFSDILNLVFYSTP</sequence>
<feature type="domain" description="Peptidase M50" evidence="11">
    <location>
        <begin position="64"/>
        <end position="179"/>
    </location>
</feature>
<keyword evidence="4 10" id="KW-0812">Transmembrane</keyword>
<keyword evidence="8" id="KW-0482">Metalloprotease</keyword>
<feature type="non-terminal residue" evidence="12">
    <location>
        <position position="1"/>
    </location>
</feature>
<dbReference type="GO" id="GO:0006508">
    <property type="term" value="P:proteolysis"/>
    <property type="evidence" value="ECO:0007669"/>
    <property type="project" value="UniProtKB-KW"/>
</dbReference>
<evidence type="ECO:0000256" key="6">
    <source>
        <dbReference type="ARBA" id="ARBA00022833"/>
    </source>
</evidence>
<keyword evidence="6" id="KW-0862">Zinc</keyword>
<accession>X1IKY0</accession>
<dbReference type="GO" id="GO:0004222">
    <property type="term" value="F:metalloendopeptidase activity"/>
    <property type="evidence" value="ECO:0007669"/>
    <property type="project" value="InterPro"/>
</dbReference>
<dbReference type="InterPro" id="IPR004387">
    <property type="entry name" value="Pept_M50_Zn"/>
</dbReference>
<reference evidence="12" key="1">
    <citation type="journal article" date="2014" name="Front. Microbiol.">
        <title>High frequency of phylogenetically diverse reductive dehalogenase-homologous genes in deep subseafloor sedimentary metagenomes.</title>
        <authorList>
            <person name="Kawai M."/>
            <person name="Futagami T."/>
            <person name="Toyoda A."/>
            <person name="Takaki Y."/>
            <person name="Nishi S."/>
            <person name="Hori S."/>
            <person name="Arai W."/>
            <person name="Tsubouchi T."/>
            <person name="Morono Y."/>
            <person name="Uchiyama I."/>
            <person name="Ito T."/>
            <person name="Fujiyama A."/>
            <person name="Inagaki F."/>
            <person name="Takami H."/>
        </authorList>
    </citation>
    <scope>NUCLEOTIDE SEQUENCE</scope>
    <source>
        <strain evidence="12">Expedition CK06-06</strain>
    </source>
</reference>
<keyword evidence="7 10" id="KW-1133">Transmembrane helix</keyword>
<dbReference type="PANTHER" id="PTHR42837">
    <property type="entry name" value="REGULATOR OF SIGMA-E PROTEASE RSEP"/>
    <property type="match status" value="1"/>
</dbReference>
<keyword evidence="5" id="KW-0378">Hydrolase</keyword>
<evidence type="ECO:0000256" key="10">
    <source>
        <dbReference type="SAM" id="Phobius"/>
    </source>
</evidence>
<evidence type="ECO:0000256" key="1">
    <source>
        <dbReference type="ARBA" id="ARBA00001947"/>
    </source>
</evidence>
<evidence type="ECO:0000256" key="9">
    <source>
        <dbReference type="ARBA" id="ARBA00023136"/>
    </source>
</evidence>
<feature type="transmembrane region" description="Helical" evidence="10">
    <location>
        <begin position="118"/>
        <end position="138"/>
    </location>
</feature>